<evidence type="ECO:0000256" key="5">
    <source>
        <dbReference type="ARBA" id="ARBA00022927"/>
    </source>
</evidence>
<evidence type="ECO:0000256" key="10">
    <source>
        <dbReference type="SAM" id="Phobius"/>
    </source>
</evidence>
<keyword evidence="13" id="KW-1185">Reference proteome</keyword>
<dbReference type="NCBIfam" id="TIGR03592">
    <property type="entry name" value="yidC_oxa1_cterm"/>
    <property type="match status" value="1"/>
</dbReference>
<feature type="transmembrane region" description="Helical" evidence="10">
    <location>
        <begin position="20"/>
        <end position="43"/>
    </location>
</feature>
<keyword evidence="4 9" id="KW-0812">Transmembrane</keyword>
<feature type="transmembrane region" description="Helical" evidence="10">
    <location>
        <begin position="85"/>
        <end position="108"/>
    </location>
</feature>
<dbReference type="InterPro" id="IPR047196">
    <property type="entry name" value="YidC_ALB_C"/>
</dbReference>
<keyword evidence="6 10" id="KW-1133">Transmembrane helix</keyword>
<evidence type="ECO:0000256" key="9">
    <source>
        <dbReference type="RuleBase" id="RU003945"/>
    </source>
</evidence>
<proteinExistence type="inferred from homology"/>
<dbReference type="PANTHER" id="PTHR12428">
    <property type="entry name" value="OXA1"/>
    <property type="match status" value="1"/>
</dbReference>
<feature type="transmembrane region" description="Helical" evidence="10">
    <location>
        <begin position="157"/>
        <end position="180"/>
    </location>
</feature>
<evidence type="ECO:0000259" key="11">
    <source>
        <dbReference type="Pfam" id="PF02096"/>
    </source>
</evidence>
<evidence type="ECO:0000256" key="7">
    <source>
        <dbReference type="ARBA" id="ARBA00023136"/>
    </source>
</evidence>
<evidence type="ECO:0000256" key="2">
    <source>
        <dbReference type="ARBA" id="ARBA00022448"/>
    </source>
</evidence>
<evidence type="ECO:0000313" key="13">
    <source>
        <dbReference type="Proteomes" id="UP001333102"/>
    </source>
</evidence>
<dbReference type="Pfam" id="PF02096">
    <property type="entry name" value="60KD_IMP"/>
    <property type="match status" value="1"/>
</dbReference>
<reference evidence="13" key="1">
    <citation type="submission" date="2023-12" db="EMBL/GenBank/DDBJ databases">
        <title>Novel isolates from deep terrestrial aquifers shed light on the physiology and ecology of the class Limnochordia.</title>
        <authorList>
            <person name="Karnachuk O.V."/>
            <person name="Lukina A.P."/>
            <person name="Avakyan M.R."/>
            <person name="Kadnikov V."/>
            <person name="Begmatov S."/>
            <person name="Beletsky A.V."/>
            <person name="Mardanov A.V."/>
            <person name="Ravin N.V."/>
        </authorList>
    </citation>
    <scope>NUCLEOTIDE SEQUENCE [LARGE SCALE GENOMIC DNA]</scope>
    <source>
        <strain evidence="13">LN</strain>
    </source>
</reference>
<feature type="domain" description="Membrane insertase YidC/Oxa/ALB C-terminal" evidence="11">
    <location>
        <begin position="22"/>
        <end position="194"/>
    </location>
</feature>
<evidence type="ECO:0000313" key="12">
    <source>
        <dbReference type="EMBL" id="WRP14649.1"/>
    </source>
</evidence>
<dbReference type="Proteomes" id="UP001333102">
    <property type="component" value="Chromosome"/>
</dbReference>
<comment type="subcellular location">
    <subcellularLocation>
        <location evidence="1">Cell membrane</location>
        <topology evidence="1">Multi-pass membrane protein</topology>
    </subcellularLocation>
    <subcellularLocation>
        <location evidence="9">Membrane</location>
        <topology evidence="9">Multi-pass membrane protein</topology>
    </subcellularLocation>
</comment>
<keyword evidence="3" id="KW-1003">Cell membrane</keyword>
<sequence>MDQLANGLWWLLEQLRAVTGNYGLAVIGLTLLVRLVLLPLGVAQFRALEGQKRIQPQLQELQKKYKDRPQELQRRMMELYREQKINPFGGCLPSLLQLPILWGLFLALRRLPEGSLFLVWDLSVRDPYLVWPILTGWSQYISMKVSLTDPRQGQTMLIMSLVSAVFAASFPTGLALYWTVSSLFTYAQYWFFQRRLVEARGGVRAS</sequence>
<comment type="similarity">
    <text evidence="9">Belongs to the OXA1/ALB3/YidC family.</text>
</comment>
<accession>A0ABZ1BP82</accession>
<keyword evidence="8" id="KW-0143">Chaperone</keyword>
<dbReference type="PRINTS" id="PR01900">
    <property type="entry name" value="YIDCPROTEIN"/>
</dbReference>
<evidence type="ECO:0000256" key="1">
    <source>
        <dbReference type="ARBA" id="ARBA00004651"/>
    </source>
</evidence>
<evidence type="ECO:0000256" key="4">
    <source>
        <dbReference type="ARBA" id="ARBA00022692"/>
    </source>
</evidence>
<keyword evidence="2" id="KW-0813">Transport</keyword>
<evidence type="ECO:0000256" key="3">
    <source>
        <dbReference type="ARBA" id="ARBA00022475"/>
    </source>
</evidence>
<name>A0ABZ1BP82_9FIRM</name>
<dbReference type="RefSeq" id="WP_324669009.1">
    <property type="nucleotide sequence ID" value="NZ_CP141614.1"/>
</dbReference>
<protein>
    <submittedName>
        <fullName evidence="12">YidC/Oxa1 family membrane protein insertase</fullName>
    </submittedName>
</protein>
<dbReference type="InterPro" id="IPR028055">
    <property type="entry name" value="YidC/Oxa/ALB_C"/>
</dbReference>
<evidence type="ECO:0000256" key="8">
    <source>
        <dbReference type="ARBA" id="ARBA00023186"/>
    </source>
</evidence>
<evidence type="ECO:0000256" key="6">
    <source>
        <dbReference type="ARBA" id="ARBA00022989"/>
    </source>
</evidence>
<keyword evidence="7 10" id="KW-0472">Membrane</keyword>
<keyword evidence="5" id="KW-0653">Protein transport</keyword>
<organism evidence="12 13">
    <name type="scientific">Geochorda subterranea</name>
    <dbReference type="NCBI Taxonomy" id="3109564"/>
    <lineage>
        <taxon>Bacteria</taxon>
        <taxon>Bacillati</taxon>
        <taxon>Bacillota</taxon>
        <taxon>Limnochordia</taxon>
        <taxon>Limnochordales</taxon>
        <taxon>Geochordaceae</taxon>
        <taxon>Geochorda</taxon>
    </lineage>
</organism>
<dbReference type="InterPro" id="IPR001708">
    <property type="entry name" value="YidC/ALB3/OXA1/COX18"/>
</dbReference>
<dbReference type="EMBL" id="CP141614">
    <property type="protein sequence ID" value="WRP14649.1"/>
    <property type="molecule type" value="Genomic_DNA"/>
</dbReference>
<dbReference type="PANTHER" id="PTHR12428:SF65">
    <property type="entry name" value="CYTOCHROME C OXIDASE ASSEMBLY PROTEIN COX18, MITOCHONDRIAL"/>
    <property type="match status" value="1"/>
</dbReference>
<gene>
    <name evidence="12" type="ORF">VLY81_00315</name>
</gene>
<dbReference type="CDD" id="cd20070">
    <property type="entry name" value="5TM_YidC_Alb3"/>
    <property type="match status" value="1"/>
</dbReference>